<evidence type="ECO:0000259" key="2">
    <source>
        <dbReference type="Pfam" id="PF13817"/>
    </source>
</evidence>
<dbReference type="EMBL" id="PDOA01000032">
    <property type="protein sequence ID" value="PWC26545.1"/>
    <property type="molecule type" value="Genomic_DNA"/>
</dbReference>
<dbReference type="OrthoDB" id="9800877at2"/>
<keyword evidence="4" id="KW-1185">Reference proteome</keyword>
<name>A0A2U1UY15_9PROT</name>
<feature type="domain" description="Transposase IS66 C-terminal" evidence="2">
    <location>
        <begin position="42"/>
        <end position="78"/>
    </location>
</feature>
<evidence type="ECO:0000313" key="3">
    <source>
        <dbReference type="EMBL" id="PWC26545.1"/>
    </source>
</evidence>
<dbReference type="AlphaFoldDB" id="A0A2U1UY15"/>
<organism evidence="3 4">
    <name type="scientific">Teichococcus aestuarii</name>
    <dbReference type="NCBI Taxonomy" id="568898"/>
    <lineage>
        <taxon>Bacteria</taxon>
        <taxon>Pseudomonadati</taxon>
        <taxon>Pseudomonadota</taxon>
        <taxon>Alphaproteobacteria</taxon>
        <taxon>Acetobacterales</taxon>
        <taxon>Roseomonadaceae</taxon>
        <taxon>Roseomonas</taxon>
    </lineage>
</organism>
<protein>
    <recommendedName>
        <fullName evidence="2">Transposase IS66 C-terminal domain-containing protein</fullName>
    </recommendedName>
</protein>
<comment type="caution">
    <text evidence="3">The sequence shown here is derived from an EMBL/GenBank/DDBJ whole genome shotgun (WGS) entry which is preliminary data.</text>
</comment>
<evidence type="ECO:0000313" key="4">
    <source>
        <dbReference type="Proteomes" id="UP000245048"/>
    </source>
</evidence>
<accession>A0A2U1UY15</accession>
<feature type="compositionally biased region" description="Polar residues" evidence="1">
    <location>
        <begin position="138"/>
        <end position="156"/>
    </location>
</feature>
<evidence type="ECO:0000256" key="1">
    <source>
        <dbReference type="SAM" id="MobiDB-lite"/>
    </source>
</evidence>
<sequence>MARSIQQITLPNARSAVRSTVERLGCSQAATVAASAAMIYVLIAAAKLNRVEPRAWLADVLARIADHSASRLDDLLPWNCKRAQTLAFDAAQTLPTTSDDSGSCRAGPRTRSSRSALPPDESSAEPNLPGKLGRRTSPRSAPSSKTPRMSHNQTDR</sequence>
<dbReference type="Pfam" id="PF13817">
    <property type="entry name" value="DDE_Tnp_IS66_C"/>
    <property type="match status" value="1"/>
</dbReference>
<dbReference type="Proteomes" id="UP000245048">
    <property type="component" value="Unassembled WGS sequence"/>
</dbReference>
<feature type="region of interest" description="Disordered" evidence="1">
    <location>
        <begin position="89"/>
        <end position="156"/>
    </location>
</feature>
<proteinExistence type="predicted"/>
<gene>
    <name evidence="3" type="ORF">CR165_22575</name>
</gene>
<reference evidence="4" key="1">
    <citation type="submission" date="2017-10" db="EMBL/GenBank/DDBJ databases">
        <authorList>
            <person name="Toshchakov S.V."/>
            <person name="Goeva M.A."/>
        </authorList>
    </citation>
    <scope>NUCLEOTIDE SEQUENCE [LARGE SCALE GENOMIC DNA]</scope>
    <source>
        <strain evidence="4">JR1/69-1-13</strain>
    </source>
</reference>
<dbReference type="InterPro" id="IPR039552">
    <property type="entry name" value="IS66_C"/>
</dbReference>